<keyword evidence="2" id="KW-1185">Reference proteome</keyword>
<reference evidence="1" key="1">
    <citation type="submission" date="2020-08" db="EMBL/GenBank/DDBJ databases">
        <title>Genome sequencing and assembly of the red palm weevil Rhynchophorus ferrugineus.</title>
        <authorList>
            <person name="Dias G.B."/>
            <person name="Bergman C.M."/>
            <person name="Manee M."/>
        </authorList>
    </citation>
    <scope>NUCLEOTIDE SEQUENCE</scope>
    <source>
        <strain evidence="1">AA-2017</strain>
        <tissue evidence="1">Whole larva</tissue>
    </source>
</reference>
<dbReference type="Proteomes" id="UP000625711">
    <property type="component" value="Unassembled WGS sequence"/>
</dbReference>
<evidence type="ECO:0000313" key="2">
    <source>
        <dbReference type="Proteomes" id="UP000625711"/>
    </source>
</evidence>
<dbReference type="EMBL" id="JAACXV010008340">
    <property type="protein sequence ID" value="KAF7276124.1"/>
    <property type="molecule type" value="Genomic_DNA"/>
</dbReference>
<dbReference type="AlphaFoldDB" id="A0A834IAI0"/>
<name>A0A834IAI0_RHYFE</name>
<protein>
    <recommendedName>
        <fullName evidence="3">HTH psq-type domain-containing protein</fullName>
    </recommendedName>
</protein>
<dbReference type="OrthoDB" id="8194752at2759"/>
<evidence type="ECO:0000313" key="1">
    <source>
        <dbReference type="EMBL" id="KAF7276124.1"/>
    </source>
</evidence>
<proteinExistence type="predicted"/>
<gene>
    <name evidence="1" type="ORF">GWI33_010900</name>
</gene>
<organism evidence="1 2">
    <name type="scientific">Rhynchophorus ferrugineus</name>
    <name type="common">Red palm weevil</name>
    <name type="synonym">Curculio ferrugineus</name>
    <dbReference type="NCBI Taxonomy" id="354439"/>
    <lineage>
        <taxon>Eukaryota</taxon>
        <taxon>Metazoa</taxon>
        <taxon>Ecdysozoa</taxon>
        <taxon>Arthropoda</taxon>
        <taxon>Hexapoda</taxon>
        <taxon>Insecta</taxon>
        <taxon>Pterygota</taxon>
        <taxon>Neoptera</taxon>
        <taxon>Endopterygota</taxon>
        <taxon>Coleoptera</taxon>
        <taxon>Polyphaga</taxon>
        <taxon>Cucujiformia</taxon>
        <taxon>Curculionidae</taxon>
        <taxon>Dryophthorinae</taxon>
        <taxon>Rhynchophorus</taxon>
    </lineage>
</organism>
<sequence length="76" mass="8724">MPPKRLSTSETDKTRCPKSVTLETKLKVLRRIEAGEKIVKNCKAMELAISTFQTIRDKKEDIRTYLQSAVPLMSRD</sequence>
<evidence type="ECO:0008006" key="3">
    <source>
        <dbReference type="Google" id="ProtNLM"/>
    </source>
</evidence>
<comment type="caution">
    <text evidence="1">The sequence shown here is derived from an EMBL/GenBank/DDBJ whole genome shotgun (WGS) entry which is preliminary data.</text>
</comment>
<accession>A0A834IAI0</accession>
<dbReference type="Gene3D" id="1.10.10.10">
    <property type="entry name" value="Winged helix-like DNA-binding domain superfamily/Winged helix DNA-binding domain"/>
    <property type="match status" value="1"/>
</dbReference>
<dbReference type="InterPro" id="IPR036388">
    <property type="entry name" value="WH-like_DNA-bd_sf"/>
</dbReference>